<accession>A0A4S5ECQ6</accession>
<evidence type="ECO:0000256" key="2">
    <source>
        <dbReference type="SAM" id="Phobius"/>
    </source>
</evidence>
<dbReference type="EMBL" id="SSXH01000451">
    <property type="protein sequence ID" value="THJ69596.1"/>
    <property type="molecule type" value="Genomic_DNA"/>
</dbReference>
<sequence>MNNRRGTRKSRLAGEEVPDRAAPFAEKMAYYRSQHTGRAIRLSHLVGIPGVAFALPVVLVRPRIGLPVFAASWAVQVAGHVLFEHNRPALTEGPLTYQLCGLAFWCEEVADLVGGRGLGGVGDASPVSRAAASGPRAAGPGSNRARIRAARPLRAPARRPPPG</sequence>
<evidence type="ECO:0000256" key="1">
    <source>
        <dbReference type="SAM" id="MobiDB-lite"/>
    </source>
</evidence>
<keyword evidence="4" id="KW-1185">Reference proteome</keyword>
<dbReference type="Pfam" id="PF06127">
    <property type="entry name" value="Mpo1-like"/>
    <property type="match status" value="1"/>
</dbReference>
<organism evidence="3 4">
    <name type="scientific">Candidatus Frankia alpina</name>
    <dbReference type="NCBI Taxonomy" id="2699483"/>
    <lineage>
        <taxon>Bacteria</taxon>
        <taxon>Bacillati</taxon>
        <taxon>Actinomycetota</taxon>
        <taxon>Actinomycetes</taxon>
        <taxon>Frankiales</taxon>
        <taxon>Frankiaceae</taxon>
        <taxon>Frankia</taxon>
    </lineage>
</organism>
<feature type="transmembrane region" description="Helical" evidence="2">
    <location>
        <begin position="39"/>
        <end position="58"/>
    </location>
</feature>
<dbReference type="InterPro" id="IPR009305">
    <property type="entry name" value="Mpo1-like"/>
</dbReference>
<evidence type="ECO:0000313" key="3">
    <source>
        <dbReference type="EMBL" id="THJ69596.1"/>
    </source>
</evidence>
<dbReference type="Proteomes" id="UP000305282">
    <property type="component" value="Unassembled WGS sequence"/>
</dbReference>
<comment type="caution">
    <text evidence="3">The sequence shown here is derived from an EMBL/GenBank/DDBJ whole genome shotgun (WGS) entry which is preliminary data.</text>
</comment>
<feature type="region of interest" description="Disordered" evidence="1">
    <location>
        <begin position="124"/>
        <end position="163"/>
    </location>
</feature>
<reference evidence="3 4" key="1">
    <citation type="submission" date="2019-04" db="EMBL/GenBank/DDBJ databases">
        <title>Draft genome sequences for three unisolated Alnus-infective Frankia Sp+ strains, AgTrS, AiOr and AvVan, the first sequenced Frankia strains able to sporulate in-planta.</title>
        <authorList>
            <person name="Bethencourt L."/>
            <person name="Vautrin F."/>
            <person name="Taib N."/>
            <person name="Dubost A."/>
            <person name="Castro-Garcia L."/>
            <person name="Imbaud O."/>
            <person name="Abrouk D."/>
            <person name="Fournier P."/>
            <person name="Briolay J."/>
            <person name="Nguyen A."/>
            <person name="Normand P."/>
            <person name="Fernandez M.P."/>
            <person name="Brochier-Armanet C."/>
            <person name="Herrera-Belaroussi A."/>
        </authorList>
    </citation>
    <scope>NUCLEOTIDE SEQUENCE [LARGE SCALE GENOMIC DNA]</scope>
    <source>
        <strain evidence="3 4">AvVan</strain>
    </source>
</reference>
<gene>
    <name evidence="3" type="ORF">E7Y31_16185</name>
</gene>
<name>A0A4S5ECQ6_9ACTN</name>
<keyword evidence="2" id="KW-0472">Membrane</keyword>
<feature type="compositionally biased region" description="Low complexity" evidence="1">
    <location>
        <begin position="124"/>
        <end position="144"/>
    </location>
</feature>
<keyword evidence="2" id="KW-0812">Transmembrane</keyword>
<dbReference type="OrthoDB" id="4725947at2"/>
<dbReference type="RefSeq" id="WP_136448842.1">
    <property type="nucleotide sequence ID" value="NZ_SSXH01000451.1"/>
</dbReference>
<proteinExistence type="predicted"/>
<protein>
    <submittedName>
        <fullName evidence="3">DUF962 domain-containing protein</fullName>
    </submittedName>
</protein>
<keyword evidence="2" id="KW-1133">Transmembrane helix</keyword>
<dbReference type="AlphaFoldDB" id="A0A4S5ECQ6"/>
<evidence type="ECO:0000313" key="4">
    <source>
        <dbReference type="Proteomes" id="UP000305282"/>
    </source>
</evidence>